<dbReference type="AlphaFoldDB" id="Q3U1I2"/>
<name>Q3U1I2_MOUSE</name>
<dbReference type="EMBL" id="AK155946">
    <property type="protein sequence ID" value="BAE33515.1"/>
    <property type="molecule type" value="mRNA"/>
</dbReference>
<reference evidence="1" key="5">
    <citation type="journal article" date="2002" name="Nature">
        <title>Analysis of the mouse transcriptome based on functional annotation of 60,770 full-length cDNAs.</title>
        <authorList>
            <consortium name="The FANTOM Consortium and the RIKEN Genome Exploration Research Group Phase I and II Team"/>
        </authorList>
    </citation>
    <scope>NUCLEOTIDE SEQUENCE</scope>
    <source>
        <strain evidence="1">NOD</strain>
        <tissue evidence="1">Activated spleen</tissue>
    </source>
</reference>
<reference evidence="1" key="3">
    <citation type="journal article" date="2000" name="Genome Res.">
        <title>RIKEN integrated sequence analysis (RISA) system--384-format sequencing pipeline with 384 multicapillary sequencer.</title>
        <authorList>
            <person name="Shibata K."/>
            <person name="Itoh M."/>
            <person name="Aizawa K."/>
            <person name="Nagaoka S."/>
            <person name="Sasaki N."/>
            <person name="Carninci P."/>
            <person name="Konno H."/>
            <person name="Akiyama J."/>
            <person name="Nishi K."/>
            <person name="Kitsunai T."/>
            <person name="Tashiro H."/>
            <person name="Itoh M."/>
            <person name="Sumi N."/>
            <person name="Ishii Y."/>
            <person name="Nakamura S."/>
            <person name="Hazama M."/>
            <person name="Nishine T."/>
            <person name="Harada A."/>
            <person name="Yamamoto R."/>
            <person name="Matsumoto H."/>
            <person name="Sakaguchi S."/>
            <person name="Ikegami T."/>
            <person name="Kashiwagi K."/>
            <person name="Fujiwake S."/>
            <person name="Inoue K."/>
            <person name="Togawa Y."/>
            <person name="Izawa M."/>
            <person name="Ohara E."/>
            <person name="Watahiki M."/>
            <person name="Yoneda Y."/>
            <person name="Ishikawa T."/>
            <person name="Ozawa K."/>
            <person name="Tanaka T."/>
            <person name="Matsuura S."/>
            <person name="Kawai J."/>
            <person name="Okazaki Y."/>
            <person name="Muramatsu M."/>
            <person name="Inoue Y."/>
            <person name="Kira A."/>
            <person name="Hayashizaki Y."/>
        </authorList>
    </citation>
    <scope>NUCLEOTIDE SEQUENCE</scope>
    <source>
        <strain evidence="1">NOD</strain>
        <tissue evidence="1">Activated spleen</tissue>
    </source>
</reference>
<protein>
    <submittedName>
        <fullName evidence="1">Uncharacterized protein</fullName>
    </submittedName>
</protein>
<reference evidence="1" key="2">
    <citation type="journal article" date="2000" name="Genome Res.">
        <title>Normalization and subtraction of cap-trapper-selected cDNAs to prepare full-length cDNA libraries for rapid discovery of new genes.</title>
        <authorList>
            <person name="Carninci P."/>
            <person name="Shibata Y."/>
            <person name="Hayatsu N."/>
            <person name="Sugahara Y."/>
            <person name="Shibata K."/>
            <person name="Itoh M."/>
            <person name="Konno H."/>
            <person name="Okazaki Y."/>
            <person name="Muramatsu M."/>
            <person name="Hayashizaki Y."/>
        </authorList>
    </citation>
    <scope>NUCLEOTIDE SEQUENCE</scope>
    <source>
        <strain evidence="1">NOD</strain>
        <tissue evidence="1">Activated spleen</tissue>
    </source>
</reference>
<evidence type="ECO:0000313" key="1">
    <source>
        <dbReference type="EMBL" id="BAE33515.1"/>
    </source>
</evidence>
<reference evidence="1" key="7">
    <citation type="journal article" date="2005" name="Science">
        <title>The Transcriptional Landscape of the Mammalian Genome.</title>
        <authorList>
            <consortium name="The FANTOM Consortium"/>
            <consortium name="Riken Genome Exploration Research Group and Genome Science Group (Genome Network Project Core Group)"/>
        </authorList>
    </citation>
    <scope>NUCLEOTIDE SEQUENCE</scope>
    <source>
        <strain evidence="1">NOD</strain>
        <tissue evidence="1">Activated spleen</tissue>
    </source>
</reference>
<reference evidence="1" key="1">
    <citation type="journal article" date="1999" name="Methods Enzymol.">
        <title>High-efficiency full-length cDNA cloning.</title>
        <authorList>
            <person name="Carninci P."/>
            <person name="Hayashizaki Y."/>
        </authorList>
    </citation>
    <scope>NUCLEOTIDE SEQUENCE</scope>
    <source>
        <strain evidence="1">NOD</strain>
        <tissue evidence="1">Activated spleen</tissue>
    </source>
</reference>
<reference evidence="1" key="8">
    <citation type="journal article" date="2005" name="Science">
        <title>Antisense Transcription in the Mammalian Transcriptome.</title>
        <authorList>
            <consortium name="RIKEN Genome Exploration Research Group and Genome Science Group (Genome Network Project Core Group) and the FANTOM Consortium"/>
        </authorList>
    </citation>
    <scope>NUCLEOTIDE SEQUENCE</scope>
    <source>
        <strain evidence="1">NOD</strain>
        <tissue evidence="1">Activated spleen</tissue>
    </source>
</reference>
<accession>Q3U1I2</accession>
<reference evidence="1" key="6">
    <citation type="submission" date="2004-03" db="EMBL/GenBank/DDBJ databases">
        <authorList>
            <person name="Arakawa T."/>
            <person name="Carninci P."/>
            <person name="Fukuda S."/>
            <person name="Hashizume W."/>
            <person name="Hayashida K."/>
            <person name="Hori F."/>
            <person name="Iida J."/>
            <person name="Imamura K."/>
            <person name="Imotani K."/>
            <person name="Itoh M."/>
            <person name="Kanagawa S."/>
            <person name="Kawai J."/>
            <person name="Kojima M."/>
            <person name="Konno H."/>
            <person name="Murata M."/>
            <person name="Nakamura M."/>
            <person name="Ninomiya N."/>
            <person name="Nishiyori H."/>
            <person name="Nomura K."/>
            <person name="Ohno M."/>
            <person name="Sakazume N."/>
            <person name="Sano H."/>
            <person name="Sasaki D."/>
            <person name="Shibata K."/>
            <person name="Shiraki T."/>
            <person name="Tagami M."/>
            <person name="Tagami Y."/>
            <person name="Waki K."/>
            <person name="Watahiki A."/>
            <person name="Muramatsu M."/>
            <person name="Hayashizaki Y."/>
        </authorList>
    </citation>
    <scope>NUCLEOTIDE SEQUENCE</scope>
    <source>
        <strain evidence="1">NOD</strain>
        <tissue evidence="1">Activated spleen</tissue>
    </source>
</reference>
<organism evidence="1">
    <name type="scientific">Mus musculus</name>
    <name type="common">Mouse</name>
    <dbReference type="NCBI Taxonomy" id="10090"/>
    <lineage>
        <taxon>Eukaryota</taxon>
        <taxon>Metazoa</taxon>
        <taxon>Chordata</taxon>
        <taxon>Craniata</taxon>
        <taxon>Vertebrata</taxon>
        <taxon>Euteleostomi</taxon>
        <taxon>Mammalia</taxon>
        <taxon>Eutheria</taxon>
        <taxon>Euarchontoglires</taxon>
        <taxon>Glires</taxon>
        <taxon>Rodentia</taxon>
        <taxon>Myomorpha</taxon>
        <taxon>Muroidea</taxon>
        <taxon>Muridae</taxon>
        <taxon>Murinae</taxon>
        <taxon>Mus</taxon>
        <taxon>Mus</taxon>
    </lineage>
</organism>
<reference evidence="1" key="4">
    <citation type="journal article" date="2001" name="Nature">
        <title>Functional annotation of a full-length mouse cDNA collection.</title>
        <authorList>
            <consortium name="The RIKEN Genome Exploration Research Group Phase II Team and the FANTOM Consortium"/>
        </authorList>
    </citation>
    <scope>NUCLEOTIDE SEQUENCE</scope>
    <source>
        <strain evidence="1">NOD</strain>
        <tissue evidence="1">Activated spleen</tissue>
    </source>
</reference>
<sequence>MTKTDFLLHHCADQCERSAVYSQSAVQGDSWDVWPWTGGGVGWSGGEPFPRPPISHPLHSSRRLKAIRILQAWQLCHLPCRRATGRCSTQWHWLSHLCLLGCFEDRDSERWSSKGLTVPISV</sequence>
<proteinExistence type="evidence at transcript level"/>